<dbReference type="CDD" id="cd22268">
    <property type="entry name" value="DPBB_RlpA-like"/>
    <property type="match status" value="1"/>
</dbReference>
<organism evidence="1 2">
    <name type="scientific">Candidatus Kerfeldbacteria bacterium CG15_BIG_FIL_POST_REV_8_21_14_020_45_12</name>
    <dbReference type="NCBI Taxonomy" id="2014247"/>
    <lineage>
        <taxon>Bacteria</taxon>
        <taxon>Candidatus Kerfeldiibacteriota</taxon>
    </lineage>
</organism>
<accession>A0A2M7H5C4</accession>
<sequence>MQAVPTISGLREQKLVVLTLLATVFFVLIFPQVVLATTEWTEPTSTRDVIRQALDKETLQRGFTIETPQKKFRVGVTPGAVGERDEVQVRLKSLLPTEVDLQGQVLLSNIYVYDIFNKDTVPVYEPIWVALALERESEQGGVLKMWDSNMSAWMPVPSSQAGDEYRAALHLPFGILAIFEQTDPEFSGAASWYDWYGAAMNEYEIGDVVEVTNVANGVTLTTTIVSRGPYTHGRIIDLPRDVFAGLADVGEGVIQVSVRRVNR</sequence>
<dbReference type="Gene3D" id="2.40.40.10">
    <property type="entry name" value="RlpA-like domain"/>
    <property type="match status" value="1"/>
</dbReference>
<protein>
    <recommendedName>
        <fullName evidence="3">RlpA-like protein double-psi beta-barrel domain-containing protein</fullName>
    </recommendedName>
</protein>
<dbReference type="Proteomes" id="UP000230292">
    <property type="component" value="Unassembled WGS sequence"/>
</dbReference>
<reference evidence="1 2" key="1">
    <citation type="submission" date="2017-09" db="EMBL/GenBank/DDBJ databases">
        <title>Depth-based differentiation of microbial function through sediment-hosted aquifers and enrichment of novel symbionts in the deep terrestrial subsurface.</title>
        <authorList>
            <person name="Probst A.J."/>
            <person name="Ladd B."/>
            <person name="Jarett J.K."/>
            <person name="Geller-Mcgrath D.E."/>
            <person name="Sieber C.M."/>
            <person name="Emerson J.B."/>
            <person name="Anantharaman K."/>
            <person name="Thomas B.C."/>
            <person name="Malmstrom R."/>
            <person name="Stieglmeier M."/>
            <person name="Klingl A."/>
            <person name="Woyke T."/>
            <person name="Ryan C.M."/>
            <person name="Banfield J.F."/>
        </authorList>
    </citation>
    <scope>NUCLEOTIDE SEQUENCE [LARGE SCALE GENOMIC DNA]</scope>
    <source>
        <strain evidence="1">CG15_BIG_FIL_POST_REV_8_21_14_020_45_12</strain>
    </source>
</reference>
<dbReference type="InterPro" id="IPR036908">
    <property type="entry name" value="RlpA-like_sf"/>
</dbReference>
<proteinExistence type="predicted"/>
<name>A0A2M7H5C4_9BACT</name>
<evidence type="ECO:0000313" key="1">
    <source>
        <dbReference type="EMBL" id="PIW37420.1"/>
    </source>
</evidence>
<dbReference type="EMBL" id="PFGC01000006">
    <property type="protein sequence ID" value="PIW37420.1"/>
    <property type="molecule type" value="Genomic_DNA"/>
</dbReference>
<dbReference type="AlphaFoldDB" id="A0A2M7H5C4"/>
<dbReference type="SUPFAM" id="SSF50685">
    <property type="entry name" value="Barwin-like endoglucanases"/>
    <property type="match status" value="1"/>
</dbReference>
<evidence type="ECO:0000313" key="2">
    <source>
        <dbReference type="Proteomes" id="UP000230292"/>
    </source>
</evidence>
<evidence type="ECO:0008006" key="3">
    <source>
        <dbReference type="Google" id="ProtNLM"/>
    </source>
</evidence>
<comment type="caution">
    <text evidence="1">The sequence shown here is derived from an EMBL/GenBank/DDBJ whole genome shotgun (WGS) entry which is preliminary data.</text>
</comment>
<gene>
    <name evidence="1" type="ORF">COW24_00265</name>
</gene>